<dbReference type="GeneID" id="24117984"/>
<dbReference type="InterPro" id="IPR050312">
    <property type="entry name" value="IolE/XylAMocC-like"/>
</dbReference>
<dbReference type="SUPFAM" id="SSF51658">
    <property type="entry name" value="Xylose isomerase-like"/>
    <property type="match status" value="1"/>
</dbReference>
<feature type="domain" description="Xylose isomerase-like TIM barrel" evidence="1">
    <location>
        <begin position="29"/>
        <end position="321"/>
    </location>
</feature>
<dbReference type="Gene3D" id="3.20.20.150">
    <property type="entry name" value="Divalent-metal-dependent TIM barrel enzymes"/>
    <property type="match status" value="1"/>
</dbReference>
<gene>
    <name evidence="2" type="ordered locus">Daci_3926</name>
</gene>
<dbReference type="RefSeq" id="WP_012205751.1">
    <property type="nucleotide sequence ID" value="NC_010002.1"/>
</dbReference>
<keyword evidence="2" id="KW-0413">Isomerase</keyword>
<name>A9BWN0_DELAS</name>
<keyword evidence="3" id="KW-1185">Reference proteome</keyword>
<dbReference type="PANTHER" id="PTHR12110">
    <property type="entry name" value="HYDROXYPYRUVATE ISOMERASE"/>
    <property type="match status" value="1"/>
</dbReference>
<dbReference type="STRING" id="398578.Daci_3926"/>
<evidence type="ECO:0000259" key="1">
    <source>
        <dbReference type="Pfam" id="PF01261"/>
    </source>
</evidence>
<sequence>MQTIKGPSLHLAQFADNKAPFNSLEDIARWAAGVGFKGLQIPAWDQRLFDVATAASSQTYCDDVNGMLASHGLVASELTTHIFGQLVAVHPAYDAMCDSFAPEALRGNPAARTAWALEQLKLSASASRRMGLSDMGTFSGSFAWPYLFPFPQRPAGLIETAFEELARRWRPILDACDEQGVNLCYEIHPSEDLHDGTSFERFHELVGQHTRCKILFDPSHFVLQQLNYLDYIDIYREHIRMFHVKDAEFLPSGRQGIYGGYSSWLERAGRFRSLGDGQVDFKAIFSKFAQYDYQGWASLEWECCLKDQEDGAREGVDFINRHIIRVTDKIFDDFAGAPVDQRQINAMLGIA</sequence>
<reference evidence="2 3" key="1">
    <citation type="journal article" date="2004" name="Appl. Environ. Microbiol.">
        <title>Mineralization of individual congeners of linear alkylbenzenesulfonate by defined pairs of heterotrophic bacteria.</title>
        <authorList>
            <person name="Schleheck D."/>
            <person name="Knepper T.P."/>
            <person name="Fischer K."/>
            <person name="Cook A.M."/>
        </authorList>
    </citation>
    <scope>NUCLEOTIDE SEQUENCE [LARGE SCALE GENOMIC DNA]</scope>
    <source>
        <strain evidence="3">DSM 14801 / SPH-1</strain>
    </source>
</reference>
<dbReference type="KEGG" id="dac:Daci_3926"/>
<evidence type="ECO:0000313" key="2">
    <source>
        <dbReference type="EMBL" id="ABX36557.1"/>
    </source>
</evidence>
<dbReference type="Pfam" id="PF01261">
    <property type="entry name" value="AP_endonuc_2"/>
    <property type="match status" value="1"/>
</dbReference>
<organism evidence="2 3">
    <name type="scientific">Delftia acidovorans (strain DSM 14801 / SPH-1)</name>
    <dbReference type="NCBI Taxonomy" id="398578"/>
    <lineage>
        <taxon>Bacteria</taxon>
        <taxon>Pseudomonadati</taxon>
        <taxon>Pseudomonadota</taxon>
        <taxon>Betaproteobacteria</taxon>
        <taxon>Burkholderiales</taxon>
        <taxon>Comamonadaceae</taxon>
        <taxon>Delftia</taxon>
    </lineage>
</organism>
<protein>
    <submittedName>
        <fullName evidence="2">Xylose isomerase domain protein TIM barrel</fullName>
    </submittedName>
</protein>
<dbReference type="EMBL" id="CP000884">
    <property type="protein sequence ID" value="ABX36557.1"/>
    <property type="molecule type" value="Genomic_DNA"/>
</dbReference>
<accession>A9BWN0</accession>
<evidence type="ECO:0000313" key="3">
    <source>
        <dbReference type="Proteomes" id="UP000000784"/>
    </source>
</evidence>
<dbReference type="Proteomes" id="UP000000784">
    <property type="component" value="Chromosome"/>
</dbReference>
<dbReference type="PANTHER" id="PTHR12110:SF21">
    <property type="entry name" value="XYLOSE ISOMERASE-LIKE TIM BARREL DOMAIN-CONTAINING PROTEIN"/>
    <property type="match status" value="1"/>
</dbReference>
<dbReference type="eggNOG" id="COG1082">
    <property type="taxonomic scope" value="Bacteria"/>
</dbReference>
<dbReference type="GO" id="GO:0016853">
    <property type="term" value="F:isomerase activity"/>
    <property type="evidence" value="ECO:0007669"/>
    <property type="project" value="UniProtKB-KW"/>
</dbReference>
<dbReference type="InterPro" id="IPR036237">
    <property type="entry name" value="Xyl_isomerase-like_sf"/>
</dbReference>
<dbReference type="HOGENOM" id="CLU_061796_0_0_4"/>
<reference evidence="3" key="2">
    <citation type="submission" date="2007-11" db="EMBL/GenBank/DDBJ databases">
        <title>Complete sequence of Delftia acidovorans DSM 14801 / SPH-1.</title>
        <authorList>
            <person name="Copeland A."/>
            <person name="Lucas S."/>
            <person name="Lapidus A."/>
            <person name="Barry K."/>
            <person name="Glavina del Rio T."/>
            <person name="Dalin E."/>
            <person name="Tice H."/>
            <person name="Pitluck S."/>
            <person name="Lowry S."/>
            <person name="Clum A."/>
            <person name="Schmutz J."/>
            <person name="Larimer F."/>
            <person name="Land M."/>
            <person name="Hauser L."/>
            <person name="Kyrpides N."/>
            <person name="Kim E."/>
            <person name="Schleheck D."/>
            <person name="Richardson P."/>
        </authorList>
    </citation>
    <scope>NUCLEOTIDE SEQUENCE [LARGE SCALE GENOMIC DNA]</scope>
    <source>
        <strain evidence="3">DSM 14801 / SPH-1</strain>
    </source>
</reference>
<dbReference type="AlphaFoldDB" id="A9BWN0"/>
<dbReference type="InterPro" id="IPR013022">
    <property type="entry name" value="Xyl_isomerase-like_TIM-brl"/>
</dbReference>
<proteinExistence type="predicted"/>